<dbReference type="RefSeq" id="WP_210757202.1">
    <property type="nucleotide sequence ID" value="NZ_CP060139.1"/>
</dbReference>
<evidence type="ECO:0008006" key="4">
    <source>
        <dbReference type="Google" id="ProtNLM"/>
    </source>
</evidence>
<evidence type="ECO:0000313" key="2">
    <source>
        <dbReference type="EMBL" id="QNR22636.1"/>
    </source>
</evidence>
<accession>A0A7H0VA88</accession>
<dbReference type="Proteomes" id="UP000516305">
    <property type="component" value="Chromosome"/>
</dbReference>
<dbReference type="AlphaFoldDB" id="A0A7H0VA88"/>
<organism evidence="2 3">
    <name type="scientific">Croceimicrobium hydrocarbonivorans</name>
    <dbReference type="NCBI Taxonomy" id="2761580"/>
    <lineage>
        <taxon>Bacteria</taxon>
        <taxon>Pseudomonadati</taxon>
        <taxon>Bacteroidota</taxon>
        <taxon>Flavobacteriia</taxon>
        <taxon>Flavobacteriales</taxon>
        <taxon>Owenweeksiaceae</taxon>
        <taxon>Croceimicrobium</taxon>
    </lineage>
</organism>
<dbReference type="KEGG" id="chyd:H4K34_09580"/>
<name>A0A7H0VA88_9FLAO</name>
<reference evidence="2 3" key="1">
    <citation type="submission" date="2020-08" db="EMBL/GenBank/DDBJ databases">
        <title>Croceimicrobium hydrocarbonivorans gen. nov., sp. nov., a novel marine bacterium isolated from a bacterial consortium that degrades polyethylene terephthalate.</title>
        <authorList>
            <person name="Liu R."/>
        </authorList>
    </citation>
    <scope>NUCLEOTIDE SEQUENCE [LARGE SCALE GENOMIC DNA]</scope>
    <source>
        <strain evidence="2 3">A20-9</strain>
    </source>
</reference>
<dbReference type="EMBL" id="CP060139">
    <property type="protein sequence ID" value="QNR22636.1"/>
    <property type="molecule type" value="Genomic_DNA"/>
</dbReference>
<feature type="chain" id="PRO_5029009202" description="Lipoprotein" evidence="1">
    <location>
        <begin position="20"/>
        <end position="560"/>
    </location>
</feature>
<keyword evidence="3" id="KW-1185">Reference proteome</keyword>
<proteinExistence type="predicted"/>
<sequence>MKKSILSLMALTLISAACTPTDDILDDFQVHISPTFYKYVVEIDVEDLTDPETPINGTVNVSLSGPDADAIYNIDGTKNFQINFGTLQLMVSKDAEPTPSNPLDFKVHFEANGYKSTDLSFSIAEEDYYLADNARMLNLANLPSSIGSTSANGSIDPNTNQLAQPLVVNAGSADSLAKIKLTVPTDVKFLDADGNEIVGKRGGTGLNVNILSLSDTSEAAQAAFPNGTGLIQIVQNEDGTIDTLLLDHAGTFDINMDLDGTPVRAFSGGKTTGGVAARIPIDPDATNEEFNRAFQEGDSVSLLSLSEGDNAWIEDDRSYVVKKDPVTSELYFESTLEHLSYYRRKSRKKFKPVKHYLGVGAYYTPGVSANSGAISGSIRATYEKTSRSGKVRRRHVSLRGNFGPDFRRNRRKRYASYAQDVPVFQPLSGISSSAFNFSTETQTIGKFEYRVLKMVPKNQPVSIGYRLYCGSSNTLVSPPAGVKMYYRKHNSGAPFAHLYTFTNENLSTTYATFPALEKNEFYDFQARFNDVQKDTLNVQVVDGRVYDVIMPNRACNSLGL</sequence>
<evidence type="ECO:0000313" key="3">
    <source>
        <dbReference type="Proteomes" id="UP000516305"/>
    </source>
</evidence>
<keyword evidence="1" id="KW-0732">Signal</keyword>
<feature type="signal peptide" evidence="1">
    <location>
        <begin position="1"/>
        <end position="19"/>
    </location>
</feature>
<gene>
    <name evidence="2" type="ORF">H4K34_09580</name>
</gene>
<protein>
    <recommendedName>
        <fullName evidence="4">Lipoprotein</fullName>
    </recommendedName>
</protein>
<evidence type="ECO:0000256" key="1">
    <source>
        <dbReference type="SAM" id="SignalP"/>
    </source>
</evidence>
<dbReference type="PROSITE" id="PS51257">
    <property type="entry name" value="PROKAR_LIPOPROTEIN"/>
    <property type="match status" value="1"/>
</dbReference>